<keyword evidence="2" id="KW-1185">Reference proteome</keyword>
<name>A0ABQ6IMV2_9MICO</name>
<reference evidence="2" key="1">
    <citation type="journal article" date="2019" name="Int. J. Syst. Evol. Microbiol.">
        <title>The Global Catalogue of Microorganisms (GCM) 10K type strain sequencing project: providing services to taxonomists for standard genome sequencing and annotation.</title>
        <authorList>
            <consortium name="The Broad Institute Genomics Platform"/>
            <consortium name="The Broad Institute Genome Sequencing Center for Infectious Disease"/>
            <person name="Wu L."/>
            <person name="Ma J."/>
        </authorList>
    </citation>
    <scope>NUCLEOTIDE SEQUENCE [LARGE SCALE GENOMIC DNA]</scope>
    <source>
        <strain evidence="2">NBRC 113072</strain>
    </source>
</reference>
<proteinExistence type="predicted"/>
<sequence>MRFRNHHAGCCGYVPTRSDGSEWSHVLTLRDGSTVYADTVEEVLAELIPGWPELTPEEQAAALVRHANEAAQGEQQRRIADATVRGRFDPADADDRGMLVVLEADKQVSLLLETPDQPGEQASWEAPVDLVLLTTSYRPHGEHPPIGGRTVWLDPSDAGAYLASLGRAGVNDYWSL</sequence>
<protein>
    <submittedName>
        <fullName evidence="1">Uncharacterized protein</fullName>
    </submittedName>
</protein>
<evidence type="ECO:0000313" key="1">
    <source>
        <dbReference type="EMBL" id="GMA38039.1"/>
    </source>
</evidence>
<accession>A0ABQ6IMV2</accession>
<evidence type="ECO:0000313" key="2">
    <source>
        <dbReference type="Proteomes" id="UP001157126"/>
    </source>
</evidence>
<dbReference type="RefSeq" id="WP_284302142.1">
    <property type="nucleotide sequence ID" value="NZ_BSUO01000001.1"/>
</dbReference>
<comment type="caution">
    <text evidence="1">The sequence shown here is derived from an EMBL/GenBank/DDBJ whole genome shotgun (WGS) entry which is preliminary data.</text>
</comment>
<dbReference type="Proteomes" id="UP001157126">
    <property type="component" value="Unassembled WGS sequence"/>
</dbReference>
<dbReference type="EMBL" id="BSUO01000001">
    <property type="protein sequence ID" value="GMA38039.1"/>
    <property type="molecule type" value="Genomic_DNA"/>
</dbReference>
<gene>
    <name evidence="1" type="ORF">GCM10025883_00840</name>
</gene>
<organism evidence="1 2">
    <name type="scientific">Mobilicoccus caccae</name>
    <dbReference type="NCBI Taxonomy" id="1859295"/>
    <lineage>
        <taxon>Bacteria</taxon>
        <taxon>Bacillati</taxon>
        <taxon>Actinomycetota</taxon>
        <taxon>Actinomycetes</taxon>
        <taxon>Micrococcales</taxon>
        <taxon>Dermatophilaceae</taxon>
        <taxon>Mobilicoccus</taxon>
    </lineage>
</organism>